<dbReference type="EMBL" id="ANNX02000050">
    <property type="protein sequence ID" value="KYC35838.1"/>
    <property type="molecule type" value="Genomic_DNA"/>
</dbReference>
<evidence type="ECO:0000313" key="3">
    <source>
        <dbReference type="Proteomes" id="UP000076925"/>
    </source>
</evidence>
<protein>
    <submittedName>
        <fullName evidence="2">Uncharacterized protein</fullName>
    </submittedName>
</protein>
<proteinExistence type="predicted"/>
<evidence type="ECO:0000256" key="1">
    <source>
        <dbReference type="SAM" id="Phobius"/>
    </source>
</evidence>
<feature type="transmembrane region" description="Helical" evidence="1">
    <location>
        <begin position="37"/>
        <end position="55"/>
    </location>
</feature>
<keyword evidence="1" id="KW-0812">Transmembrane</keyword>
<organism evidence="2 3">
    <name type="scientific">Scytonema hofmannii PCC 7110</name>
    <dbReference type="NCBI Taxonomy" id="128403"/>
    <lineage>
        <taxon>Bacteria</taxon>
        <taxon>Bacillati</taxon>
        <taxon>Cyanobacteriota</taxon>
        <taxon>Cyanophyceae</taxon>
        <taxon>Nostocales</taxon>
        <taxon>Scytonemataceae</taxon>
        <taxon>Scytonema</taxon>
    </lineage>
</organism>
<name>A0A139WTS4_9CYAN</name>
<dbReference type="AlphaFoldDB" id="A0A139WTS4"/>
<gene>
    <name evidence="2" type="ORF">WA1_05685</name>
</gene>
<keyword evidence="3" id="KW-1185">Reference proteome</keyword>
<evidence type="ECO:0000313" key="2">
    <source>
        <dbReference type="EMBL" id="KYC35838.1"/>
    </source>
</evidence>
<sequence>MQNQLGFVFKVFLLSAALSVLIKYAPASLLISATATNALIIVFLPSVIMAGLLLWRFQKQN</sequence>
<keyword evidence="1" id="KW-0472">Membrane</keyword>
<dbReference type="RefSeq" id="WP_026135183.1">
    <property type="nucleotide sequence ID" value="NZ_KQ976354.1"/>
</dbReference>
<dbReference type="Proteomes" id="UP000076925">
    <property type="component" value="Unassembled WGS sequence"/>
</dbReference>
<comment type="caution">
    <text evidence="2">The sequence shown here is derived from an EMBL/GenBank/DDBJ whole genome shotgun (WGS) entry which is preliminary data.</text>
</comment>
<reference evidence="2 3" key="1">
    <citation type="journal article" date="2013" name="Genome Biol. Evol.">
        <title>Genomes of Stigonematalean cyanobacteria (subsection V) and the evolution of oxygenic photosynthesis from prokaryotes to plastids.</title>
        <authorList>
            <person name="Dagan T."/>
            <person name="Roettger M."/>
            <person name="Stucken K."/>
            <person name="Landan G."/>
            <person name="Koch R."/>
            <person name="Major P."/>
            <person name="Gould S.B."/>
            <person name="Goremykin V.V."/>
            <person name="Rippka R."/>
            <person name="Tandeau de Marsac N."/>
            <person name="Gugger M."/>
            <person name="Lockhart P.J."/>
            <person name="Allen J.F."/>
            <person name="Brune I."/>
            <person name="Maus I."/>
            <person name="Puhler A."/>
            <person name="Martin W.F."/>
        </authorList>
    </citation>
    <scope>NUCLEOTIDE SEQUENCE [LARGE SCALE GENOMIC DNA]</scope>
    <source>
        <strain evidence="2 3">PCC 7110</strain>
    </source>
</reference>
<keyword evidence="1" id="KW-1133">Transmembrane helix</keyword>
<accession>A0A139WTS4</accession>